<dbReference type="PANTHER" id="PTHR43575:SF1">
    <property type="entry name" value="PROTEIN ABCI7, CHLOROPLASTIC"/>
    <property type="match status" value="1"/>
</dbReference>
<dbReference type="RefSeq" id="WP_346819412.1">
    <property type="nucleotide sequence ID" value="NZ_JBDKWZ010000001.1"/>
</dbReference>
<evidence type="ECO:0000256" key="1">
    <source>
        <dbReference type="ARBA" id="ARBA00043967"/>
    </source>
</evidence>
<dbReference type="InterPro" id="IPR055346">
    <property type="entry name" value="Fe-S_cluster_assembly_SufBD"/>
</dbReference>
<accession>A0AAW9S2L4</accession>
<dbReference type="InterPro" id="IPR045595">
    <property type="entry name" value="SufBD_N"/>
</dbReference>
<dbReference type="InterPro" id="IPR037284">
    <property type="entry name" value="SUF_FeS_clus_asmbl_SufBD_sf"/>
</dbReference>
<proteinExistence type="inferred from homology"/>
<evidence type="ECO:0000313" key="4">
    <source>
        <dbReference type="EMBL" id="MEN7546628.1"/>
    </source>
</evidence>
<feature type="domain" description="SUF system FeS cluster assembly SufBD N-terminal" evidence="3">
    <location>
        <begin position="32"/>
        <end position="190"/>
    </location>
</feature>
<dbReference type="InterPro" id="IPR000825">
    <property type="entry name" value="SUF_FeS_clus_asmbl_SufBD_core"/>
</dbReference>
<dbReference type="Pfam" id="PF19295">
    <property type="entry name" value="SufBD_N"/>
    <property type="match status" value="1"/>
</dbReference>
<dbReference type="EMBL" id="JBDKWZ010000001">
    <property type="protein sequence ID" value="MEN7546628.1"/>
    <property type="molecule type" value="Genomic_DNA"/>
</dbReference>
<organism evidence="4 5">
    <name type="scientific">Rapidithrix thailandica</name>
    <dbReference type="NCBI Taxonomy" id="413964"/>
    <lineage>
        <taxon>Bacteria</taxon>
        <taxon>Pseudomonadati</taxon>
        <taxon>Bacteroidota</taxon>
        <taxon>Cytophagia</taxon>
        <taxon>Cytophagales</taxon>
        <taxon>Flammeovirgaceae</taxon>
        <taxon>Rapidithrix</taxon>
    </lineage>
</organism>
<evidence type="ECO:0000313" key="5">
    <source>
        <dbReference type="Proteomes" id="UP001403385"/>
    </source>
</evidence>
<dbReference type="NCBIfam" id="TIGR01981">
    <property type="entry name" value="sufD"/>
    <property type="match status" value="1"/>
</dbReference>
<comment type="similarity">
    <text evidence="1">Belongs to the iron-sulfur cluster assembly SufBD family.</text>
</comment>
<dbReference type="GO" id="GO:0016226">
    <property type="term" value="P:iron-sulfur cluster assembly"/>
    <property type="evidence" value="ECO:0007669"/>
    <property type="project" value="InterPro"/>
</dbReference>
<dbReference type="Pfam" id="PF01458">
    <property type="entry name" value="SUFBD_core"/>
    <property type="match status" value="1"/>
</dbReference>
<protein>
    <submittedName>
        <fullName evidence="4">Fe-S cluster assembly protein SufD</fullName>
    </submittedName>
</protein>
<dbReference type="AlphaFoldDB" id="A0AAW9S2L4"/>
<reference evidence="4 5" key="1">
    <citation type="submission" date="2024-04" db="EMBL/GenBank/DDBJ databases">
        <title>Novel genus in family Flammeovirgaceae.</title>
        <authorList>
            <person name="Nguyen T.H."/>
            <person name="Vuong T.Q."/>
            <person name="Le H."/>
            <person name="Kim S.-G."/>
        </authorList>
    </citation>
    <scope>NUCLEOTIDE SEQUENCE [LARGE SCALE GENOMIC DNA]</scope>
    <source>
        <strain evidence="4 5">JCM 23209</strain>
    </source>
</reference>
<keyword evidence="5" id="KW-1185">Reference proteome</keyword>
<dbReference type="SUPFAM" id="SSF101960">
    <property type="entry name" value="Stabilizer of iron transporter SufD"/>
    <property type="match status" value="1"/>
</dbReference>
<comment type="caution">
    <text evidence="4">The sequence shown here is derived from an EMBL/GenBank/DDBJ whole genome shotgun (WGS) entry which is preliminary data.</text>
</comment>
<dbReference type="Proteomes" id="UP001403385">
    <property type="component" value="Unassembled WGS sequence"/>
</dbReference>
<evidence type="ECO:0000259" key="2">
    <source>
        <dbReference type="Pfam" id="PF01458"/>
    </source>
</evidence>
<name>A0AAW9S2L4_9BACT</name>
<gene>
    <name evidence="4" type="primary">sufD</name>
    <name evidence="4" type="ORF">AAG747_01835</name>
</gene>
<dbReference type="InterPro" id="IPR011542">
    <property type="entry name" value="SUF_FeS_clus_asmbl_SufD"/>
</dbReference>
<feature type="domain" description="SUF system FeS cluster assembly SufBD core" evidence="2">
    <location>
        <begin position="201"/>
        <end position="429"/>
    </location>
</feature>
<sequence>MSLKSPFDRIGSIKIGISFIMDAELTLVDLKDNITETFAKFEENLNGAGSSPLKALRAQALTAFKETTFPTIKHEEWKYTNLRKLLSIPFAWEGVEESQSTELNPDWYFGLEEANLLVFVNGKFSVNLSKVVDTAFEVTSIAEADGELIEQHFSKYAKVESEPFTALNTAFAAEGVFIHVPKGKVVEKPVVLLYINNVQEKAVFSQPRNLIVVEESAQINLIENFVSVGAEKSFSNLVSEIVVESNARVNHYKLQNEQPTVFHIGTTQVLQHRDSYYNNLTFTLAGGLTRNNVNLVLDGENCESHLFGLYMMHRQDHVDNHTSVDHKQPHSFSNELYKGILDDEAKGVFNGKVYVRQYAQKTNAFQSNKNILLSPKASVDTKPQLEIWADDVKCSHGATTGAMDEEPLFYLRSRGIGEDKAKALLMHAFAADLLEEVKIPEVKDHIEKLIDQRLLV</sequence>
<dbReference type="PANTHER" id="PTHR43575">
    <property type="entry name" value="PROTEIN ABCI7, CHLOROPLASTIC"/>
    <property type="match status" value="1"/>
</dbReference>
<evidence type="ECO:0000259" key="3">
    <source>
        <dbReference type="Pfam" id="PF19295"/>
    </source>
</evidence>